<comment type="similarity">
    <text evidence="1 7">Belongs to the peptidase S11 family.</text>
</comment>
<keyword evidence="8" id="KW-0812">Transmembrane</keyword>
<dbReference type="Gene3D" id="3.30.2010.10">
    <property type="entry name" value="Metalloproteases ('zincins'), catalytic domain"/>
    <property type="match status" value="1"/>
</dbReference>
<dbReference type="InterPro" id="IPR008756">
    <property type="entry name" value="Peptidase_M56"/>
</dbReference>
<evidence type="ECO:0000256" key="3">
    <source>
        <dbReference type="ARBA" id="ARBA00022801"/>
    </source>
</evidence>
<feature type="domain" description="Peptidase M56" evidence="10">
    <location>
        <begin position="88"/>
        <end position="236"/>
    </location>
</feature>
<keyword evidence="4" id="KW-0133">Cell shape</keyword>
<comment type="caution">
    <text evidence="11">The sequence shown here is derived from an EMBL/GenBank/DDBJ whole genome shotgun (WGS) entry which is preliminary data.</text>
</comment>
<dbReference type="Gene3D" id="3.40.710.10">
    <property type="entry name" value="DD-peptidase/beta-lactamase superfamily"/>
    <property type="match status" value="1"/>
</dbReference>
<evidence type="ECO:0000256" key="6">
    <source>
        <dbReference type="ARBA" id="ARBA00023316"/>
    </source>
</evidence>
<dbReference type="SUPFAM" id="SSF56601">
    <property type="entry name" value="beta-lactamase/transpeptidase-like"/>
    <property type="match status" value="1"/>
</dbReference>
<evidence type="ECO:0000313" key="11">
    <source>
        <dbReference type="EMBL" id="OZI55730.1"/>
    </source>
</evidence>
<feature type="domain" description="Peptidase S11 D-alanyl-D-alanine carboxypeptidase A N-terminal" evidence="9">
    <location>
        <begin position="340"/>
        <end position="560"/>
    </location>
</feature>
<protein>
    <recommendedName>
        <fullName evidence="13">D-alanyl-D-alanine endopeptidase</fullName>
    </recommendedName>
</protein>
<organism evidence="11 12">
    <name type="scientific">Bordetella genomosp. 1</name>
    <dbReference type="NCBI Taxonomy" id="1395607"/>
    <lineage>
        <taxon>Bacteria</taxon>
        <taxon>Pseudomonadati</taxon>
        <taxon>Pseudomonadota</taxon>
        <taxon>Betaproteobacteria</taxon>
        <taxon>Burkholderiales</taxon>
        <taxon>Alcaligenaceae</taxon>
        <taxon>Bordetella</taxon>
    </lineage>
</organism>
<dbReference type="InterPro" id="IPR012338">
    <property type="entry name" value="Beta-lactam/transpept-like"/>
</dbReference>
<dbReference type="InterPro" id="IPR018044">
    <property type="entry name" value="Peptidase_S11"/>
</dbReference>
<keyword evidence="8" id="KW-1133">Transmembrane helix</keyword>
<evidence type="ECO:0000259" key="10">
    <source>
        <dbReference type="Pfam" id="PF05569"/>
    </source>
</evidence>
<gene>
    <name evidence="11" type="ORF">CAL27_24090</name>
</gene>
<feature type="transmembrane region" description="Helical" evidence="8">
    <location>
        <begin position="12"/>
        <end position="34"/>
    </location>
</feature>
<keyword evidence="12" id="KW-1185">Reference proteome</keyword>
<evidence type="ECO:0000256" key="8">
    <source>
        <dbReference type="SAM" id="Phobius"/>
    </source>
</evidence>
<keyword evidence="8" id="KW-0472">Membrane</keyword>
<keyword evidence="2" id="KW-0732">Signal</keyword>
<evidence type="ECO:0000256" key="2">
    <source>
        <dbReference type="ARBA" id="ARBA00022729"/>
    </source>
</evidence>
<reference evidence="11 12" key="1">
    <citation type="submission" date="2017-05" db="EMBL/GenBank/DDBJ databases">
        <title>Complete and WGS of Bordetella genogroups.</title>
        <authorList>
            <person name="Spilker T."/>
            <person name="Lipuma J."/>
        </authorList>
    </citation>
    <scope>NUCLEOTIDE SEQUENCE [LARGE SCALE GENOMIC DNA]</scope>
    <source>
        <strain evidence="11 12">AU9795</strain>
    </source>
</reference>
<keyword evidence="6" id="KW-0961">Cell wall biogenesis/degradation</keyword>
<dbReference type="RefSeq" id="WP_094833028.1">
    <property type="nucleotide sequence ID" value="NZ_NEVR01000007.1"/>
</dbReference>
<accession>A0ABX4ESY5</accession>
<evidence type="ECO:0000259" key="9">
    <source>
        <dbReference type="Pfam" id="PF00768"/>
    </source>
</evidence>
<evidence type="ECO:0000256" key="1">
    <source>
        <dbReference type="ARBA" id="ARBA00007164"/>
    </source>
</evidence>
<feature type="transmembrane region" description="Helical" evidence="8">
    <location>
        <begin position="46"/>
        <end position="68"/>
    </location>
</feature>
<keyword evidence="5" id="KW-0573">Peptidoglycan synthesis</keyword>
<dbReference type="EMBL" id="NEVR01000007">
    <property type="protein sequence ID" value="OZI55730.1"/>
    <property type="molecule type" value="Genomic_DNA"/>
</dbReference>
<keyword evidence="3" id="KW-0378">Hydrolase</keyword>
<evidence type="ECO:0008006" key="13">
    <source>
        <dbReference type="Google" id="ProtNLM"/>
    </source>
</evidence>
<name>A0ABX4ESY5_9BORD</name>
<evidence type="ECO:0000256" key="5">
    <source>
        <dbReference type="ARBA" id="ARBA00022984"/>
    </source>
</evidence>
<dbReference type="Pfam" id="PF00768">
    <property type="entry name" value="Peptidase_S11"/>
    <property type="match status" value="1"/>
</dbReference>
<proteinExistence type="inferred from homology"/>
<dbReference type="PANTHER" id="PTHR34978:SF3">
    <property type="entry name" value="SLR0241 PROTEIN"/>
    <property type="match status" value="1"/>
</dbReference>
<dbReference type="PANTHER" id="PTHR34978">
    <property type="entry name" value="POSSIBLE SENSOR-TRANSDUCER PROTEIN BLAR"/>
    <property type="match status" value="1"/>
</dbReference>
<dbReference type="CDD" id="cd07341">
    <property type="entry name" value="M56_BlaR1_MecR1_like"/>
    <property type="match status" value="1"/>
</dbReference>
<feature type="transmembrane region" description="Helical" evidence="8">
    <location>
        <begin position="88"/>
        <end position="112"/>
    </location>
</feature>
<dbReference type="PRINTS" id="PR00725">
    <property type="entry name" value="DADACBPTASE1"/>
</dbReference>
<dbReference type="Pfam" id="PF05569">
    <property type="entry name" value="Peptidase_M56"/>
    <property type="match status" value="1"/>
</dbReference>
<sequence length="579" mass="61637">MTDFLLSAAWTLGASLPAAAWKILCLHAATLALLSLARPGNARLRYTLLGAALLGSVAITVTDVALAWQGLPAAGASPPGPAVRSWPLWLALAWAVGSVLAAARLLMGLGWLRGVLRASQPWNDPAWQACVADMARRLRLSRAVGLRVVRNLSSPVTAGWLKPVILVPASLVTGMPADLLAALLAHELAHVRRHDYLVNLLQHAAEVLLFFHPSIWWFSRRLRIERERIADQMAAALIGSPMPLARALHALERGADAPAPVAPAARDGDLLDRIRRLVRPDTLAGRRVVALPVLAMAWALAGFGAWAALTAQPMPPLSAQEAQRLMARLPAVQRLIESSGAAHVLVLDTRSGVTLLGRAENDVVPIASLTKLMTAMVVLDTAPDLSRLVRIDERDARATSSGAPSSLPVGARVTLDTLLKLALMASDNRAAHALARTYPGGEAAFTLALHQKTAALRLTHTTLEEPTGLSPANRASAADIGRIVSAAADYPQIARDTTSVVETVDTAANRIRYHNTNPLVGAQGWDILLSKTGTSTEAGRCLAMRVRMDDRDLTLVLLNGHPSAPERSSLISSTTLHLS</sequence>
<evidence type="ECO:0000313" key="12">
    <source>
        <dbReference type="Proteomes" id="UP000216354"/>
    </source>
</evidence>
<dbReference type="InterPro" id="IPR001967">
    <property type="entry name" value="Peptidase_S11_N"/>
</dbReference>
<feature type="transmembrane region" description="Helical" evidence="8">
    <location>
        <begin position="288"/>
        <end position="309"/>
    </location>
</feature>
<evidence type="ECO:0000256" key="4">
    <source>
        <dbReference type="ARBA" id="ARBA00022960"/>
    </source>
</evidence>
<dbReference type="InterPro" id="IPR052173">
    <property type="entry name" value="Beta-lactam_resp_regulator"/>
</dbReference>
<evidence type="ECO:0000256" key="7">
    <source>
        <dbReference type="RuleBase" id="RU004016"/>
    </source>
</evidence>
<dbReference type="Proteomes" id="UP000216354">
    <property type="component" value="Unassembled WGS sequence"/>
</dbReference>